<feature type="domain" description="STAS" evidence="6">
    <location>
        <begin position="445"/>
        <end position="564"/>
    </location>
</feature>
<gene>
    <name evidence="7" type="ORF">GSLYS_00014263001</name>
</gene>
<proteinExistence type="predicted"/>
<feature type="transmembrane region" description="Helical" evidence="5">
    <location>
        <begin position="66"/>
        <end position="84"/>
    </location>
</feature>
<dbReference type="InterPro" id="IPR036513">
    <property type="entry name" value="STAS_dom_sf"/>
</dbReference>
<dbReference type="PANTHER" id="PTHR11814">
    <property type="entry name" value="SULFATE TRANSPORTER"/>
    <property type="match status" value="1"/>
</dbReference>
<dbReference type="InterPro" id="IPR002645">
    <property type="entry name" value="STAS_dom"/>
</dbReference>
<evidence type="ECO:0000256" key="1">
    <source>
        <dbReference type="ARBA" id="ARBA00004141"/>
    </source>
</evidence>
<evidence type="ECO:0000256" key="2">
    <source>
        <dbReference type="ARBA" id="ARBA00022692"/>
    </source>
</evidence>
<evidence type="ECO:0000313" key="7">
    <source>
        <dbReference type="EMBL" id="CAL1540614.1"/>
    </source>
</evidence>
<reference evidence="7 8" key="1">
    <citation type="submission" date="2024-04" db="EMBL/GenBank/DDBJ databases">
        <authorList>
            <consortium name="Genoscope - CEA"/>
            <person name="William W."/>
        </authorList>
    </citation>
    <scope>NUCLEOTIDE SEQUENCE [LARGE SCALE GENOMIC DNA]</scope>
</reference>
<protein>
    <recommendedName>
        <fullName evidence="6">STAS domain-containing protein</fullName>
    </recommendedName>
</protein>
<dbReference type="NCBIfam" id="TIGR00815">
    <property type="entry name" value="sulP"/>
    <property type="match status" value="1"/>
</dbReference>
<accession>A0AAV2I1W5</accession>
<dbReference type="Gene3D" id="3.30.750.24">
    <property type="entry name" value="STAS domain"/>
    <property type="match status" value="1"/>
</dbReference>
<keyword evidence="3 5" id="KW-1133">Transmembrane helix</keyword>
<sequence>PPSRCEHFQSDMIAGLTVGLTVIPQGLAYAQVADLPAQYGLYSAFVGCFVYCFLGTAKDITLGPTAILSLMTATFGTALSPVLPNGQRDATMTIVLTLICGIIQLAMGFLKLGILVNFISYPVINAFTSAAAITIAFGQIKNLLGLKNIPNDFLPMVYETCKKLPDTKIWDMTMGLSSLVLVIAMKKLREIKWKNDPNDPPSVPKQIFTKTLWLIGTATNVIVVVIAAGVVAILESKGITNVISVTGKIKAGMPPVAPPRFDIDNGNITMSGTELLSKLGAGLGIVPLLSIVEHMAIGKAFARVNNYKIDPTQELIAIGASNIISSFFSSYPITGSFSRTAVNSQSGVRTPMGGIWTGGLVILALCVLTPWFYYIPKSALAAVIIAAVIQMVEYHVVVQLWKANKLDLVPFVITFVCSLIIGIEYGILIGIGLSVFMLLYPTARPKIKYETMTGFLIVKPMQGLNFPAAEHLELQAIEKALAADKPRHIILDMEHLADVDFTAIQSIKALMLDCDLHGMKLILANGRPHVNSQVKHAEINHVIIEKTVKGALEKFSSPGEFTSM</sequence>
<keyword evidence="8" id="KW-1185">Reference proteome</keyword>
<dbReference type="EMBL" id="CAXITT010000390">
    <property type="protein sequence ID" value="CAL1540614.1"/>
    <property type="molecule type" value="Genomic_DNA"/>
</dbReference>
<feature type="transmembrane region" description="Helical" evidence="5">
    <location>
        <begin position="12"/>
        <end position="30"/>
    </location>
</feature>
<dbReference type="PROSITE" id="PS50801">
    <property type="entry name" value="STAS"/>
    <property type="match status" value="1"/>
</dbReference>
<feature type="transmembrane region" description="Helical" evidence="5">
    <location>
        <begin position="90"/>
        <end position="110"/>
    </location>
</feature>
<keyword evidence="4 5" id="KW-0472">Membrane</keyword>
<feature type="transmembrane region" description="Helical" evidence="5">
    <location>
        <begin position="380"/>
        <end position="401"/>
    </location>
</feature>
<dbReference type="InterPro" id="IPR001902">
    <property type="entry name" value="SLC26A/SulP_fam"/>
</dbReference>
<feature type="transmembrane region" description="Helical" evidence="5">
    <location>
        <begin position="279"/>
        <end position="302"/>
    </location>
</feature>
<feature type="non-terminal residue" evidence="7">
    <location>
        <position position="1"/>
    </location>
</feature>
<comment type="subcellular location">
    <subcellularLocation>
        <location evidence="1">Membrane</location>
        <topology evidence="1">Multi-pass membrane protein</topology>
    </subcellularLocation>
</comment>
<dbReference type="Pfam" id="PF00916">
    <property type="entry name" value="Sulfate_transp"/>
    <property type="match status" value="1"/>
</dbReference>
<feature type="transmembrane region" description="Helical" evidence="5">
    <location>
        <begin position="169"/>
        <end position="185"/>
    </location>
</feature>
<feature type="transmembrane region" description="Helical" evidence="5">
    <location>
        <begin position="36"/>
        <end position="54"/>
    </location>
</feature>
<feature type="transmembrane region" description="Helical" evidence="5">
    <location>
        <begin position="122"/>
        <end position="140"/>
    </location>
</feature>
<name>A0AAV2I1W5_LYMST</name>
<dbReference type="GO" id="GO:0055085">
    <property type="term" value="P:transmembrane transport"/>
    <property type="evidence" value="ECO:0007669"/>
    <property type="project" value="InterPro"/>
</dbReference>
<dbReference type="GO" id="GO:0016020">
    <property type="term" value="C:membrane"/>
    <property type="evidence" value="ECO:0007669"/>
    <property type="project" value="UniProtKB-SubCell"/>
</dbReference>
<organism evidence="7 8">
    <name type="scientific">Lymnaea stagnalis</name>
    <name type="common">Great pond snail</name>
    <name type="synonym">Helix stagnalis</name>
    <dbReference type="NCBI Taxonomy" id="6523"/>
    <lineage>
        <taxon>Eukaryota</taxon>
        <taxon>Metazoa</taxon>
        <taxon>Spiralia</taxon>
        <taxon>Lophotrochozoa</taxon>
        <taxon>Mollusca</taxon>
        <taxon>Gastropoda</taxon>
        <taxon>Heterobranchia</taxon>
        <taxon>Euthyneura</taxon>
        <taxon>Panpulmonata</taxon>
        <taxon>Hygrophila</taxon>
        <taxon>Lymnaeoidea</taxon>
        <taxon>Lymnaeidae</taxon>
        <taxon>Lymnaea</taxon>
    </lineage>
</organism>
<evidence type="ECO:0000313" key="8">
    <source>
        <dbReference type="Proteomes" id="UP001497497"/>
    </source>
</evidence>
<evidence type="ECO:0000256" key="4">
    <source>
        <dbReference type="ARBA" id="ARBA00023136"/>
    </source>
</evidence>
<evidence type="ECO:0000256" key="3">
    <source>
        <dbReference type="ARBA" id="ARBA00022989"/>
    </source>
</evidence>
<feature type="transmembrane region" description="Helical" evidence="5">
    <location>
        <begin position="353"/>
        <end position="373"/>
    </location>
</feature>
<keyword evidence="2 5" id="KW-0812">Transmembrane</keyword>
<evidence type="ECO:0000256" key="5">
    <source>
        <dbReference type="SAM" id="Phobius"/>
    </source>
</evidence>
<feature type="transmembrane region" description="Helical" evidence="5">
    <location>
        <begin position="413"/>
        <end position="440"/>
    </location>
</feature>
<dbReference type="SUPFAM" id="SSF52091">
    <property type="entry name" value="SpoIIaa-like"/>
    <property type="match status" value="1"/>
</dbReference>
<dbReference type="Proteomes" id="UP001497497">
    <property type="component" value="Unassembled WGS sequence"/>
</dbReference>
<dbReference type="AlphaFoldDB" id="A0AAV2I1W5"/>
<comment type="caution">
    <text evidence="7">The sequence shown here is derived from an EMBL/GenBank/DDBJ whole genome shotgun (WGS) entry which is preliminary data.</text>
</comment>
<evidence type="ECO:0000259" key="6">
    <source>
        <dbReference type="PROSITE" id="PS50801"/>
    </source>
</evidence>
<feature type="transmembrane region" description="Helical" evidence="5">
    <location>
        <begin position="314"/>
        <end position="333"/>
    </location>
</feature>
<feature type="transmembrane region" description="Helical" evidence="5">
    <location>
        <begin position="212"/>
        <end position="234"/>
    </location>
</feature>
<dbReference type="CDD" id="cd07042">
    <property type="entry name" value="STAS_SulP_like_sulfate_transporter"/>
    <property type="match status" value="1"/>
</dbReference>
<dbReference type="Pfam" id="PF01740">
    <property type="entry name" value="STAS"/>
    <property type="match status" value="1"/>
</dbReference>
<dbReference type="InterPro" id="IPR011547">
    <property type="entry name" value="SLC26A/SulP_dom"/>
</dbReference>